<comment type="caution">
    <text evidence="3">The sequence shown here is derived from an EMBL/GenBank/DDBJ whole genome shotgun (WGS) entry which is preliminary data.</text>
</comment>
<feature type="transmembrane region" description="Helical" evidence="2">
    <location>
        <begin position="54"/>
        <end position="80"/>
    </location>
</feature>
<evidence type="ECO:0000256" key="2">
    <source>
        <dbReference type="SAM" id="Phobius"/>
    </source>
</evidence>
<protein>
    <submittedName>
        <fullName evidence="3">Uncharacterized protein</fullName>
    </submittedName>
</protein>
<proteinExistence type="predicted"/>
<reference evidence="3 4" key="1">
    <citation type="submission" date="2020-06" db="EMBL/GenBank/DDBJ databases">
        <title>Haloterrigena sp. nov., an extremely halophilic archaeon isolated from a saline sediment.</title>
        <authorList>
            <person name="Liu B.-B."/>
        </authorList>
    </citation>
    <scope>NUCLEOTIDE SEQUENCE [LARGE SCALE GENOMIC DNA]</scope>
    <source>
        <strain evidence="3 4">SYSU A558-1</strain>
    </source>
</reference>
<dbReference type="RefSeq" id="WP_174681864.1">
    <property type="nucleotide sequence ID" value="NZ_JABUQZ010000001.1"/>
</dbReference>
<feature type="transmembrane region" description="Helical" evidence="2">
    <location>
        <begin position="22"/>
        <end position="42"/>
    </location>
</feature>
<dbReference type="Proteomes" id="UP001016761">
    <property type="component" value="Unassembled WGS sequence"/>
</dbReference>
<gene>
    <name evidence="3" type="ORF">HTZ84_17580</name>
</gene>
<feature type="compositionally biased region" description="Acidic residues" evidence="1">
    <location>
        <begin position="91"/>
        <end position="109"/>
    </location>
</feature>
<evidence type="ECO:0000256" key="1">
    <source>
        <dbReference type="SAM" id="MobiDB-lite"/>
    </source>
</evidence>
<accession>A0ABX2LF73</accession>
<evidence type="ECO:0000313" key="3">
    <source>
        <dbReference type="EMBL" id="NUC74090.1"/>
    </source>
</evidence>
<keyword evidence="4" id="KW-1185">Reference proteome</keyword>
<organism evidence="3 4">
    <name type="scientific">Haloterrigena gelatinilytica</name>
    <dbReference type="NCBI Taxonomy" id="2741724"/>
    <lineage>
        <taxon>Archaea</taxon>
        <taxon>Methanobacteriati</taxon>
        <taxon>Methanobacteriota</taxon>
        <taxon>Stenosarchaea group</taxon>
        <taxon>Halobacteria</taxon>
        <taxon>Halobacteriales</taxon>
        <taxon>Natrialbaceae</taxon>
        <taxon>Haloterrigena</taxon>
    </lineage>
</organism>
<sequence length="109" mass="12015">MIQFAHLPLQTDGAEPLIDPTILLAIGVVFLLISIGIGYWVYKDASKRENNELVWAFGVTGLLFLTGIFGIVALVAYFIFRGEKTASVETDTTDEDWGATQSDADETDW</sequence>
<dbReference type="EMBL" id="JABUQZ010000001">
    <property type="protein sequence ID" value="NUC74090.1"/>
    <property type="molecule type" value="Genomic_DNA"/>
</dbReference>
<keyword evidence="2" id="KW-1133">Transmembrane helix</keyword>
<name>A0ABX2LF73_9EURY</name>
<evidence type="ECO:0000313" key="4">
    <source>
        <dbReference type="Proteomes" id="UP001016761"/>
    </source>
</evidence>
<keyword evidence="2" id="KW-0472">Membrane</keyword>
<feature type="region of interest" description="Disordered" evidence="1">
    <location>
        <begin position="88"/>
        <end position="109"/>
    </location>
</feature>
<keyword evidence="2" id="KW-0812">Transmembrane</keyword>